<gene>
    <name evidence="2" type="ORF">SNAT2548_LOCUS33706</name>
</gene>
<evidence type="ECO:0000313" key="3">
    <source>
        <dbReference type="Proteomes" id="UP000604046"/>
    </source>
</evidence>
<keyword evidence="3" id="KW-1185">Reference proteome</keyword>
<organism evidence="2 3">
    <name type="scientific">Symbiodinium natans</name>
    <dbReference type="NCBI Taxonomy" id="878477"/>
    <lineage>
        <taxon>Eukaryota</taxon>
        <taxon>Sar</taxon>
        <taxon>Alveolata</taxon>
        <taxon>Dinophyceae</taxon>
        <taxon>Suessiales</taxon>
        <taxon>Symbiodiniaceae</taxon>
        <taxon>Symbiodinium</taxon>
    </lineage>
</organism>
<feature type="compositionally biased region" description="Basic and acidic residues" evidence="1">
    <location>
        <begin position="288"/>
        <end position="306"/>
    </location>
</feature>
<dbReference type="Gene3D" id="2.170.16.10">
    <property type="entry name" value="Hedgehog/Intein (Hint) domain"/>
    <property type="match status" value="1"/>
</dbReference>
<protein>
    <submittedName>
        <fullName evidence="2">Uncharacterized protein</fullName>
    </submittedName>
</protein>
<feature type="region of interest" description="Disordered" evidence="1">
    <location>
        <begin position="560"/>
        <end position="655"/>
    </location>
</feature>
<dbReference type="AlphaFoldDB" id="A0A812UYU8"/>
<name>A0A812UYU8_9DINO</name>
<dbReference type="OrthoDB" id="430935at2759"/>
<proteinExistence type="predicted"/>
<evidence type="ECO:0000313" key="2">
    <source>
        <dbReference type="EMBL" id="CAE7592067.1"/>
    </source>
</evidence>
<feature type="region of interest" description="Disordered" evidence="1">
    <location>
        <begin position="231"/>
        <end position="316"/>
    </location>
</feature>
<feature type="compositionally biased region" description="Low complexity" evidence="1">
    <location>
        <begin position="414"/>
        <end position="427"/>
    </location>
</feature>
<evidence type="ECO:0000256" key="1">
    <source>
        <dbReference type="SAM" id="MobiDB-lite"/>
    </source>
</evidence>
<feature type="region of interest" description="Disordered" evidence="1">
    <location>
        <begin position="391"/>
        <end position="427"/>
    </location>
</feature>
<reference evidence="2" key="1">
    <citation type="submission" date="2021-02" db="EMBL/GenBank/DDBJ databases">
        <authorList>
            <person name="Dougan E. K."/>
            <person name="Rhodes N."/>
            <person name="Thang M."/>
            <person name="Chan C."/>
        </authorList>
    </citation>
    <scope>NUCLEOTIDE SEQUENCE</scope>
</reference>
<feature type="compositionally biased region" description="Basic residues" evidence="1">
    <location>
        <begin position="569"/>
        <end position="606"/>
    </location>
</feature>
<dbReference type="EMBL" id="CAJNDS010002773">
    <property type="protein sequence ID" value="CAE7592067.1"/>
    <property type="molecule type" value="Genomic_DNA"/>
</dbReference>
<accession>A0A812UYU8</accession>
<comment type="caution">
    <text evidence="2">The sequence shown here is derived from an EMBL/GenBank/DDBJ whole genome shotgun (WGS) entry which is preliminary data.</text>
</comment>
<dbReference type="Proteomes" id="UP000604046">
    <property type="component" value="Unassembled WGS sequence"/>
</dbReference>
<feature type="compositionally biased region" description="Basic and acidic residues" evidence="1">
    <location>
        <begin position="243"/>
        <end position="275"/>
    </location>
</feature>
<sequence>MVQAQGTEGREGNELVYLTEVPAGWSLATLIDAFVELSACLADTGPAARARCSVLRRLVELWASQPSEAEAWLLRRQELYAQELNDKPMARPELLSEALLRHAAAECGQHWCGSGWSHFSDSGLRRAKPCGTAADQEYWVAWYLQHHDTRTRCQQLAEELVRAESEAREAREAAAQQASQKRQRLAEEIAERRRLQAELQRSQEECQQLHSRLAEAETRLSEKAQQCEELATRAAAAESSAEEMQKELQQRQLPEEHSKRQEASECAKTKKRLAEAESEASDASGKQRRLELESRSEPELSEKGTAEEAEEVGSKSQLRLEKAVLQERCEQLQQQLAKAEAKLDLMQDLREEIGMYKERLRGLERQLAETRKAESCSLGVISGPTSHTSLNLHGPAPTEAACGQRGQQEPDRASVPSESSSYPSNPSHFMSDAIFKSPNMDSNDLCRGIDLQKGSQVLALDGETVLEVVEISQEGQATEVVDLQAGLATLRVISDHPVQLADEGCEGLPRYVPASKLKKGDAVMLQAGEPVALTGAETQPMECQVLKILFKPDLPAAVFPSPSCSPASKRPKKGPKKKSQLRRSGGGRRVARVATCRKHRPCASKGPHKEHTVAAEFSKLLSERGVTRSRRGKSSAAPMDGGASIPETAAGEDMA</sequence>